<comment type="caution">
    <text evidence="2">The sequence shown here is derived from an EMBL/GenBank/DDBJ whole genome shotgun (WGS) entry which is preliminary data.</text>
</comment>
<dbReference type="InterPro" id="IPR029068">
    <property type="entry name" value="Glyas_Bleomycin-R_OHBP_Dase"/>
</dbReference>
<sequence length="131" mass="14509">MTGLMPYLSFPGNAGEALEFYQDVFGGQLSLFTYEQFQRTDGPPDMIAHGELAGPVRLCGSDAGPDDDAVHMLGMSFALLGTAEPQILTEWFDQLAEDGTVIDPLQKRPWGAHDGQVRDRYGVRWLIGYER</sequence>
<dbReference type="InterPro" id="IPR004360">
    <property type="entry name" value="Glyas_Fos-R_dOase_dom"/>
</dbReference>
<dbReference type="PANTHER" id="PTHR33990">
    <property type="entry name" value="PROTEIN YJDN-RELATED"/>
    <property type="match status" value="1"/>
</dbReference>
<dbReference type="Pfam" id="PF00903">
    <property type="entry name" value="Glyoxalase"/>
    <property type="match status" value="1"/>
</dbReference>
<dbReference type="Gene3D" id="3.10.180.10">
    <property type="entry name" value="2,3-Dihydroxybiphenyl 1,2-Dioxygenase, domain 1"/>
    <property type="match status" value="1"/>
</dbReference>
<keyword evidence="3" id="KW-1185">Reference proteome</keyword>
<proteinExistence type="predicted"/>
<reference evidence="2" key="1">
    <citation type="journal article" date="2014" name="Int. J. Syst. Evol. Microbiol.">
        <title>Complete genome sequence of Corynebacterium casei LMG S-19264T (=DSM 44701T), isolated from a smear-ripened cheese.</title>
        <authorList>
            <consortium name="US DOE Joint Genome Institute (JGI-PGF)"/>
            <person name="Walter F."/>
            <person name="Albersmeier A."/>
            <person name="Kalinowski J."/>
            <person name="Ruckert C."/>
        </authorList>
    </citation>
    <scope>NUCLEOTIDE SEQUENCE</scope>
    <source>
        <strain evidence="2">VKM Ac-1958</strain>
    </source>
</reference>
<gene>
    <name evidence="2" type="ORF">GCM10017596_28950</name>
</gene>
<name>A0A9W6HWC6_9MICO</name>
<accession>A0A9W6HWC6</accession>
<reference evidence="2" key="2">
    <citation type="submission" date="2023-01" db="EMBL/GenBank/DDBJ databases">
        <authorList>
            <person name="Sun Q."/>
            <person name="Evtushenko L."/>
        </authorList>
    </citation>
    <scope>NUCLEOTIDE SEQUENCE</scope>
    <source>
        <strain evidence="2">VKM Ac-1958</strain>
    </source>
</reference>
<evidence type="ECO:0000259" key="1">
    <source>
        <dbReference type="Pfam" id="PF00903"/>
    </source>
</evidence>
<evidence type="ECO:0000313" key="2">
    <source>
        <dbReference type="EMBL" id="GLK03180.1"/>
    </source>
</evidence>
<dbReference type="RefSeq" id="WP_204937976.1">
    <property type="nucleotide sequence ID" value="NZ_BAAAUM010000002.1"/>
</dbReference>
<dbReference type="AlphaFoldDB" id="A0A9W6HWC6"/>
<feature type="domain" description="Glyoxalase/fosfomycin resistance/dioxygenase" evidence="1">
    <location>
        <begin position="11"/>
        <end position="125"/>
    </location>
</feature>
<dbReference type="InterPro" id="IPR028973">
    <property type="entry name" value="PhnB-like"/>
</dbReference>
<evidence type="ECO:0000313" key="3">
    <source>
        <dbReference type="Proteomes" id="UP001142325"/>
    </source>
</evidence>
<dbReference type="PANTHER" id="PTHR33990:SF1">
    <property type="entry name" value="PROTEIN YJDN"/>
    <property type="match status" value="1"/>
</dbReference>
<protein>
    <submittedName>
        <fullName evidence="2">VOC family protein</fullName>
    </submittedName>
</protein>
<dbReference type="CDD" id="cd06588">
    <property type="entry name" value="PhnB_like"/>
    <property type="match status" value="1"/>
</dbReference>
<organism evidence="2 3">
    <name type="scientific">Microbacterium keratanolyticum</name>
    <dbReference type="NCBI Taxonomy" id="67574"/>
    <lineage>
        <taxon>Bacteria</taxon>
        <taxon>Bacillati</taxon>
        <taxon>Actinomycetota</taxon>
        <taxon>Actinomycetes</taxon>
        <taxon>Micrococcales</taxon>
        <taxon>Microbacteriaceae</taxon>
        <taxon>Microbacterium</taxon>
    </lineage>
</organism>
<dbReference type="Proteomes" id="UP001142325">
    <property type="component" value="Unassembled WGS sequence"/>
</dbReference>
<dbReference type="SUPFAM" id="SSF54593">
    <property type="entry name" value="Glyoxalase/Bleomycin resistance protein/Dihydroxybiphenyl dioxygenase"/>
    <property type="match status" value="1"/>
</dbReference>
<dbReference type="EMBL" id="BSET01000002">
    <property type="protein sequence ID" value="GLK03180.1"/>
    <property type="molecule type" value="Genomic_DNA"/>
</dbReference>